<comment type="caution">
    <text evidence="1">The sequence shown here is derived from an EMBL/GenBank/DDBJ whole genome shotgun (WGS) entry which is preliminary data.</text>
</comment>
<reference evidence="1" key="1">
    <citation type="submission" date="2021-01" db="EMBL/GenBank/DDBJ databases">
        <authorList>
            <person name="Sun Q."/>
        </authorList>
    </citation>
    <scope>NUCLEOTIDE SEQUENCE</scope>
    <source>
        <strain evidence="1">YIM B02566</strain>
    </source>
</reference>
<keyword evidence="2" id="KW-1185">Reference proteome</keyword>
<dbReference type="Proteomes" id="UP000616151">
    <property type="component" value="Unassembled WGS sequence"/>
</dbReference>
<dbReference type="EMBL" id="JAENHL010000008">
    <property type="protein sequence ID" value="MBK1870793.1"/>
    <property type="molecule type" value="Genomic_DNA"/>
</dbReference>
<sequence length="323" mass="35604">MSASFAEFTTDDVPARERGDYWGRQVLQRMTIARSVRDQSFAARLRRLRGPEGEFWDHFSDELPVARDGARCRRDGGDEIYVGMLLDGHSDVSQAGRDQRLGPGRLYVVDMSRPVRAHWARHREVAIVLRRKQVAACLGGPLDDLAGLVLPRQGMTELLASHLRLLALGLPALTAQERNVALATAVAMTCSALRSGIEAEDTPEGLKAAVRLVIQRRYADPGLSPSQIAATLGYSRAQLYRAFADETISIAGLIRETRLAQAREMLIHTAPAPETVTRIAELCGFLDPSNFSRMFKARFGIRPQQLRDEITASVSGSARLGSR</sequence>
<name>A0ACC5RDS3_9HYPH</name>
<protein>
    <submittedName>
        <fullName evidence="1">Helix-turn-helix domain-containing protein</fullName>
    </submittedName>
</protein>
<organism evidence="1 2">
    <name type="scientific">Taklimakanibacter albus</name>
    <dbReference type="NCBI Taxonomy" id="2800327"/>
    <lineage>
        <taxon>Bacteria</taxon>
        <taxon>Pseudomonadati</taxon>
        <taxon>Pseudomonadota</taxon>
        <taxon>Alphaproteobacteria</taxon>
        <taxon>Hyphomicrobiales</taxon>
        <taxon>Aestuariivirgaceae</taxon>
        <taxon>Taklimakanibacter</taxon>
    </lineage>
</organism>
<evidence type="ECO:0000313" key="1">
    <source>
        <dbReference type="EMBL" id="MBK1870793.1"/>
    </source>
</evidence>
<gene>
    <name evidence="1" type="ORF">JHL16_30790</name>
</gene>
<evidence type="ECO:0000313" key="2">
    <source>
        <dbReference type="Proteomes" id="UP000616151"/>
    </source>
</evidence>
<accession>A0ACC5RDS3</accession>
<proteinExistence type="predicted"/>